<accession>A0A3S3S556</accession>
<keyword evidence="2 20" id="KW-0217">Developmental protein</keyword>
<dbReference type="GO" id="GO:0009653">
    <property type="term" value="P:anatomical structure morphogenesis"/>
    <property type="evidence" value="ECO:0007669"/>
    <property type="project" value="UniProtKB-KW"/>
</dbReference>
<dbReference type="EMBL" id="NCKU01002574">
    <property type="protein sequence ID" value="RWS09299.1"/>
    <property type="molecule type" value="Genomic_DNA"/>
</dbReference>
<dbReference type="GO" id="GO:0016540">
    <property type="term" value="P:protein autoprocessing"/>
    <property type="evidence" value="ECO:0007669"/>
    <property type="project" value="InterPro"/>
</dbReference>
<dbReference type="OrthoDB" id="5212at2759"/>
<evidence type="ECO:0000256" key="1">
    <source>
        <dbReference type="ARBA" id="ARBA00010649"/>
    </source>
</evidence>
<evidence type="ECO:0000256" key="9">
    <source>
        <dbReference type="ARBA" id="ARBA00022801"/>
    </source>
</evidence>
<comment type="similarity">
    <text evidence="1 20">Belongs to the hedgehog family.</text>
</comment>
<dbReference type="GO" id="GO:0005113">
    <property type="term" value="F:patched binding"/>
    <property type="evidence" value="ECO:0007669"/>
    <property type="project" value="TreeGrafter"/>
</dbReference>
<dbReference type="SUPFAM" id="SSF51294">
    <property type="entry name" value="Hedgehog/intein (Hint) domain"/>
    <property type="match status" value="1"/>
</dbReference>
<dbReference type="STRING" id="1965070.A0A3S3S556"/>
<dbReference type="GO" id="GO:0016015">
    <property type="term" value="F:morphogen activity"/>
    <property type="evidence" value="ECO:0007669"/>
    <property type="project" value="UniProtKB-KW"/>
</dbReference>
<dbReference type="GO" id="GO:0016740">
    <property type="term" value="F:transferase activity"/>
    <property type="evidence" value="ECO:0007669"/>
    <property type="project" value="UniProtKB-KW"/>
</dbReference>
<dbReference type="InterPro" id="IPR003586">
    <property type="entry name" value="Hint_dom_C"/>
</dbReference>
<dbReference type="SMART" id="SM00306">
    <property type="entry name" value="HintN"/>
    <property type="match status" value="1"/>
</dbReference>
<dbReference type="FunFam" id="3.30.1380.10:FF:000001">
    <property type="entry name" value="Indian hedgehog"/>
    <property type="match status" value="1"/>
</dbReference>
<feature type="binding site" evidence="19">
    <location>
        <position position="150"/>
    </location>
    <ligand>
        <name>Ca(2+)</name>
        <dbReference type="ChEBI" id="CHEBI:29108"/>
        <label>1</label>
    </ligand>
</feature>
<dbReference type="InterPro" id="IPR006141">
    <property type="entry name" value="Intein_N"/>
</dbReference>
<dbReference type="Proteomes" id="UP000285301">
    <property type="component" value="Unassembled WGS sequence"/>
</dbReference>
<feature type="site" description="Involved in cholesterol transfer" evidence="18">
    <location>
        <position position="302"/>
    </location>
</feature>
<dbReference type="GO" id="GO:0007367">
    <property type="term" value="P:segment polarity determination"/>
    <property type="evidence" value="ECO:0007669"/>
    <property type="project" value="UniProtKB-KW"/>
</dbReference>
<dbReference type="PANTHER" id="PTHR11889:SF31">
    <property type="entry name" value="PROTEIN HEDGEHOG"/>
    <property type="match status" value="1"/>
</dbReference>
<evidence type="ECO:0000259" key="21">
    <source>
        <dbReference type="SMART" id="SM00305"/>
    </source>
</evidence>
<keyword evidence="13" id="KW-0564">Palmitate</keyword>
<keyword evidence="19" id="KW-0862">Zinc</keyword>
<evidence type="ECO:0000256" key="12">
    <source>
        <dbReference type="ARBA" id="ARBA00023136"/>
    </source>
</evidence>
<keyword evidence="11 19" id="KW-0106">Calcium</keyword>
<protein>
    <recommendedName>
        <fullName evidence="20">Hedgehog protein</fullName>
    </recommendedName>
</protein>
<evidence type="ECO:0000256" key="20">
    <source>
        <dbReference type="RuleBase" id="RU280812"/>
    </source>
</evidence>
<dbReference type="PROSITE" id="PS50817">
    <property type="entry name" value="INTEIN_N_TER"/>
    <property type="match status" value="1"/>
</dbReference>
<dbReference type="CDD" id="cd00081">
    <property type="entry name" value="Hint"/>
    <property type="match status" value="1"/>
</dbReference>
<keyword evidence="6" id="KW-0709">Segmentation polarity protein</keyword>
<gene>
    <name evidence="24" type="ORF">B4U79_09661</name>
    <name evidence="23" type="ORF">B4U79_09836</name>
</gene>
<evidence type="ECO:0000256" key="5">
    <source>
        <dbReference type="ARBA" id="ARBA00022679"/>
    </source>
</evidence>
<proteinExistence type="inferred from homology"/>
<evidence type="ECO:0000256" key="16">
    <source>
        <dbReference type="ARBA" id="ARBA00045369"/>
    </source>
</evidence>
<keyword evidence="12 20" id="KW-0472">Membrane</keyword>
<keyword evidence="9 20" id="KW-0378">Hydrolase</keyword>
<dbReference type="InterPro" id="IPR003587">
    <property type="entry name" value="Hint_dom_N"/>
</dbReference>
<dbReference type="GO" id="GO:0008233">
    <property type="term" value="F:peptidase activity"/>
    <property type="evidence" value="ECO:0007669"/>
    <property type="project" value="UniProtKB-UniRule"/>
</dbReference>
<dbReference type="InterPro" id="IPR050387">
    <property type="entry name" value="Hedgehog_Signaling"/>
</dbReference>
<dbReference type="Pfam" id="PF01085">
    <property type="entry name" value="HH_signal"/>
    <property type="match status" value="1"/>
</dbReference>
<dbReference type="InterPro" id="IPR000320">
    <property type="entry name" value="Hedgehog_signalling_dom"/>
</dbReference>
<dbReference type="GO" id="GO:0005886">
    <property type="term" value="C:plasma membrane"/>
    <property type="evidence" value="ECO:0007669"/>
    <property type="project" value="UniProtKB-SubCell"/>
</dbReference>
<evidence type="ECO:0000256" key="10">
    <source>
        <dbReference type="ARBA" id="ARBA00022813"/>
    </source>
</evidence>
<evidence type="ECO:0000256" key="14">
    <source>
        <dbReference type="ARBA" id="ARBA00023288"/>
    </source>
</evidence>
<dbReference type="GO" id="GO:0010468">
    <property type="term" value="P:regulation of gene expression"/>
    <property type="evidence" value="ECO:0007669"/>
    <property type="project" value="TreeGrafter"/>
</dbReference>
<keyword evidence="20" id="KW-0333">Golgi apparatus</keyword>
<feature type="binding site" evidence="19">
    <location>
        <position position="150"/>
    </location>
    <ligand>
        <name>Ca(2+)</name>
        <dbReference type="ChEBI" id="CHEBI:29108"/>
        <label>2</label>
    </ligand>
</feature>
<dbReference type="InterPro" id="IPR036844">
    <property type="entry name" value="Hint_dom_sf"/>
</dbReference>
<evidence type="ECO:0000256" key="13">
    <source>
        <dbReference type="ARBA" id="ARBA00023139"/>
    </source>
</evidence>
<keyword evidence="5" id="KW-0808">Transferase</keyword>
<dbReference type="EMBL" id="NCKU01002584">
    <property type="protein sequence ID" value="RWS09279.1"/>
    <property type="molecule type" value="Genomic_DNA"/>
</dbReference>
<evidence type="ECO:0000313" key="25">
    <source>
        <dbReference type="Proteomes" id="UP000285301"/>
    </source>
</evidence>
<keyword evidence="14" id="KW-0449">Lipoprotein</keyword>
<keyword evidence="15" id="KW-0504">Morphogen</keyword>
<dbReference type="PRINTS" id="PR00632">
    <property type="entry name" value="SONICHHOG"/>
</dbReference>
<comment type="catalytic activity">
    <reaction evidence="17">
        <text>glycyl-L-cysteinyl-[protein] + cholesterol + H(+) = [protein]-C-terminal glycyl cholesterol ester + N-terminal L-cysteinyl-[protein]</text>
        <dbReference type="Rhea" id="RHEA:59504"/>
        <dbReference type="Rhea" id="RHEA-COMP:12707"/>
        <dbReference type="Rhea" id="RHEA-COMP:15369"/>
        <dbReference type="Rhea" id="RHEA-COMP:15374"/>
        <dbReference type="ChEBI" id="CHEBI:15378"/>
        <dbReference type="ChEBI" id="CHEBI:16113"/>
        <dbReference type="ChEBI" id="CHEBI:65250"/>
        <dbReference type="ChEBI" id="CHEBI:143135"/>
        <dbReference type="ChEBI" id="CHEBI:143140"/>
    </reaction>
    <physiologicalReaction direction="left-to-right" evidence="17">
        <dbReference type="Rhea" id="RHEA:59505"/>
    </physiologicalReaction>
</comment>
<evidence type="ECO:0000313" key="23">
    <source>
        <dbReference type="EMBL" id="RWS09279.1"/>
    </source>
</evidence>
<keyword evidence="3 20" id="KW-1003">Cell membrane</keyword>
<dbReference type="InterPro" id="IPR001767">
    <property type="entry name" value="Hedgehog_Hint"/>
</dbReference>
<dbReference type="SMART" id="SM00305">
    <property type="entry name" value="HintC"/>
    <property type="match status" value="1"/>
</dbReference>
<dbReference type="GO" id="GO:0001708">
    <property type="term" value="P:cell fate specification"/>
    <property type="evidence" value="ECO:0007669"/>
    <property type="project" value="TreeGrafter"/>
</dbReference>
<feature type="binding site" evidence="19">
    <location>
        <position position="149"/>
    </location>
    <ligand>
        <name>Ca(2+)</name>
        <dbReference type="ChEBI" id="CHEBI:29108"/>
        <label>1</label>
    </ligand>
</feature>
<feature type="site" description="Essential for auto-cleavage" evidence="18">
    <location>
        <position position="328"/>
    </location>
</feature>
<evidence type="ECO:0000256" key="6">
    <source>
        <dbReference type="ARBA" id="ARBA00022716"/>
    </source>
</evidence>
<dbReference type="AlphaFoldDB" id="A0A3S3S556"/>
<evidence type="ECO:0000256" key="8">
    <source>
        <dbReference type="ARBA" id="ARBA00022729"/>
    </source>
</evidence>
<feature type="binding site" evidence="19">
    <location>
        <position position="207"/>
    </location>
    <ligand>
        <name>Zn(2+)</name>
        <dbReference type="ChEBI" id="CHEBI:29105"/>
    </ligand>
</feature>
<feature type="binding site" evidence="19">
    <location>
        <position position="186"/>
    </location>
    <ligand>
        <name>Ca(2+)</name>
        <dbReference type="ChEBI" id="CHEBI:29108"/>
        <label>1</label>
    </ligand>
</feature>
<feature type="binding site" evidence="19">
    <location>
        <position position="200"/>
    </location>
    <ligand>
        <name>Zn(2+)</name>
        <dbReference type="ChEBI" id="CHEBI:29105"/>
    </ligand>
</feature>
<dbReference type="PIRSF" id="PIRSF009400">
    <property type="entry name" value="Peptidase_C46"/>
    <property type="match status" value="1"/>
</dbReference>
<sequence length="474" mass="53604">VPNFSLLYAMPMNRPDGPYASSGRLQASPFTTTITIFAFALRCERNFCDNNNLFAWKRFKPPHQRQILAVLIVFMLLVDSVHACGPGRGGGRRRSPRKLTPLVFKQHVPNVSETTLGASGLVEGKISREDQRFRELVPNYNPDIIFKDEEGTGADRLMTQRLKEKLNTLAISVMNQWPGVKLRVTEGWDEEGQHAIDSLHYEGRAVDITTSDRDRSKYGMLARLAVEAGFDWVYYESRFHIHVSVKSEKSDAGRSGGCFDGSSWVITSSGPKRIDQLEIGESVLTVDSRGNVVLSEVIMFLDRDSNFKRLYYNIETESGAKIALTESHLLFISDAASNFESIGEPVFARDVRVGQYLYKIVDRKTVKLEKIVNINSTVELGAYAPLTGEGTILVNGVLASCYAVIDDQKLAHLSFLPYRMWNNLIHSLRYLSELFHLKAFNRTHRTKFVANGIHWYPKMLYAIAKCILPYSKLY</sequence>
<feature type="domain" description="Hint" evidence="22">
    <location>
        <begin position="256"/>
        <end position="361"/>
    </location>
</feature>
<dbReference type="GO" id="GO:0000139">
    <property type="term" value="C:Golgi membrane"/>
    <property type="evidence" value="ECO:0007669"/>
    <property type="project" value="UniProtKB-SubCell"/>
</dbReference>
<feature type="binding site" evidence="19">
    <location>
        <position position="189"/>
    </location>
    <ligand>
        <name>Ca(2+)</name>
        <dbReference type="ChEBI" id="CHEBI:29108"/>
        <label>2</label>
    </ligand>
</feature>
<dbReference type="GO" id="GO:0005509">
    <property type="term" value="F:calcium ion binding"/>
    <property type="evidence" value="ECO:0007669"/>
    <property type="project" value="TreeGrafter"/>
</dbReference>
<keyword evidence="7 19" id="KW-0479">Metal-binding</keyword>
<evidence type="ECO:0000256" key="2">
    <source>
        <dbReference type="ARBA" id="ARBA00022473"/>
    </source>
</evidence>
<comment type="function">
    <text evidence="16">The C-terminal part of the hedgehog protein precursor displays an autoproteolysis activity that results in the cleavage of the full-length protein into two parts (N-product and C-product). In addition, the C-terminal part displays a cholesterol transferase activity that results by the covalent attachment of a cholesterol moiety to the C-terminal of the newly generated N-product. Once cleaved, the C-product has no signaling activity and diffuses from the cell.</text>
</comment>
<feature type="domain" description="Hint" evidence="21">
    <location>
        <begin position="363"/>
        <end position="407"/>
    </location>
</feature>
<comment type="function">
    <molecule>Protein hedgehog N-product</molecule>
    <text evidence="20">The dually lipidated hedgehog protein N-product is a morphogen which is essential for a variety of patterning events during development.</text>
</comment>
<keyword evidence="4 20" id="KW-0645">Protease</keyword>
<dbReference type="GO" id="GO:0048731">
    <property type="term" value="P:system development"/>
    <property type="evidence" value="ECO:0007669"/>
    <property type="project" value="UniProtKB-ARBA"/>
</dbReference>
<dbReference type="GO" id="GO:0005615">
    <property type="term" value="C:extracellular space"/>
    <property type="evidence" value="ECO:0007669"/>
    <property type="project" value="TreeGrafter"/>
</dbReference>
<dbReference type="FunFam" id="2.170.16.10:FF:000001">
    <property type="entry name" value="Indian hedgehog"/>
    <property type="match status" value="1"/>
</dbReference>
<evidence type="ECO:0000256" key="3">
    <source>
        <dbReference type="ARBA" id="ARBA00022475"/>
    </source>
</evidence>
<evidence type="ECO:0000256" key="11">
    <source>
        <dbReference type="ARBA" id="ARBA00022837"/>
    </source>
</evidence>
<name>A0A3S3S556_9ACAR</name>
<comment type="caution">
    <text evidence="24">The sequence shown here is derived from an EMBL/GenBank/DDBJ whole genome shotgun (WGS) entry which is preliminary data.</text>
</comment>
<feature type="binding site" evidence="19">
    <location>
        <position position="155"/>
    </location>
    <ligand>
        <name>Ca(2+)</name>
        <dbReference type="ChEBI" id="CHEBI:29108"/>
        <label>1</label>
    </ligand>
</feature>
<organism evidence="24 25">
    <name type="scientific">Dinothrombium tinctorium</name>
    <dbReference type="NCBI Taxonomy" id="1965070"/>
    <lineage>
        <taxon>Eukaryota</taxon>
        <taxon>Metazoa</taxon>
        <taxon>Ecdysozoa</taxon>
        <taxon>Arthropoda</taxon>
        <taxon>Chelicerata</taxon>
        <taxon>Arachnida</taxon>
        <taxon>Acari</taxon>
        <taxon>Acariformes</taxon>
        <taxon>Trombidiformes</taxon>
        <taxon>Prostigmata</taxon>
        <taxon>Anystina</taxon>
        <taxon>Parasitengona</taxon>
        <taxon>Trombidioidea</taxon>
        <taxon>Trombidiidae</taxon>
        <taxon>Dinothrombium</taxon>
    </lineage>
</organism>
<evidence type="ECO:0000256" key="17">
    <source>
        <dbReference type="ARBA" id="ARBA00048589"/>
    </source>
</evidence>
<comment type="subcellular location">
    <molecule>Sonic hedgehog protein</molecule>
    <subcellularLocation>
        <location evidence="20">Endoplasmic reticulum membrane</location>
    </subcellularLocation>
    <subcellularLocation>
        <location evidence="20">Golgi apparatus membrane</location>
    </subcellularLocation>
</comment>
<reference evidence="24" key="2">
    <citation type="submission" date="2018-11" db="EMBL/GenBank/DDBJ databases">
        <title>Trombidioid mite genomics.</title>
        <authorList>
            <person name="Dong X."/>
        </authorList>
    </citation>
    <scope>NUCLEOTIDE SEQUENCE</scope>
    <source>
        <strain evidence="24">UoL-WK</strain>
    </source>
</reference>
<comment type="subcellular location">
    <molecule>Protein hedgehog N-product</molecule>
    <subcellularLocation>
        <location evidence="20">Cell membrane</location>
        <topology evidence="20">Lipid-anchor</topology>
    </subcellularLocation>
</comment>
<evidence type="ECO:0000256" key="4">
    <source>
        <dbReference type="ARBA" id="ARBA00022670"/>
    </source>
</evidence>
<keyword evidence="20" id="KW-0256">Endoplasmic reticulum</keyword>
<dbReference type="SUPFAM" id="SSF55166">
    <property type="entry name" value="Hedgehog/DD-peptidase"/>
    <property type="match status" value="1"/>
</dbReference>
<keyword evidence="25" id="KW-1185">Reference proteome</keyword>
<dbReference type="GO" id="GO:0005789">
    <property type="term" value="C:endoplasmic reticulum membrane"/>
    <property type="evidence" value="ECO:0007669"/>
    <property type="project" value="UniProtKB-SubCell"/>
</dbReference>
<dbReference type="Gene3D" id="2.170.16.10">
    <property type="entry name" value="Hedgehog/Intein (Hint) domain"/>
    <property type="match status" value="1"/>
</dbReference>
<feature type="site" description="Involved in auto-cleavage" evidence="18">
    <location>
        <position position="325"/>
    </location>
</feature>
<reference evidence="24 25" key="1">
    <citation type="journal article" date="2018" name="Gigascience">
        <title>Genomes of trombidid mites reveal novel predicted allergens and laterally-transferred genes associated with secondary metabolism.</title>
        <authorList>
            <person name="Dong X."/>
            <person name="Chaisiri K."/>
            <person name="Xia D."/>
            <person name="Armstrong S.D."/>
            <person name="Fang Y."/>
            <person name="Donnelly M.J."/>
            <person name="Kadowaki T."/>
            <person name="McGarry J.W."/>
            <person name="Darby A.C."/>
            <person name="Makepeace B.L."/>
        </authorList>
    </citation>
    <scope>NUCLEOTIDE SEQUENCE [LARGE SCALE GENOMIC DNA]</scope>
    <source>
        <strain evidence="24">UoL-WK</strain>
    </source>
</reference>
<dbReference type="Gene3D" id="3.30.1380.10">
    <property type="match status" value="1"/>
</dbReference>
<feature type="site" description="Cleavage; by autolysis" evidence="18">
    <location>
        <begin position="257"/>
        <end position="258"/>
    </location>
</feature>
<evidence type="ECO:0000256" key="7">
    <source>
        <dbReference type="ARBA" id="ARBA00022723"/>
    </source>
</evidence>
<dbReference type="GO" id="GO:0016539">
    <property type="term" value="P:intein-mediated protein splicing"/>
    <property type="evidence" value="ECO:0007669"/>
    <property type="project" value="InterPro"/>
</dbReference>
<evidence type="ECO:0000259" key="22">
    <source>
        <dbReference type="SMART" id="SM00306"/>
    </source>
</evidence>
<evidence type="ECO:0000256" key="18">
    <source>
        <dbReference type="PIRSR" id="PIRSR009400-1"/>
    </source>
</evidence>
<evidence type="ECO:0000256" key="19">
    <source>
        <dbReference type="PIRSR" id="PIRSR009400-2"/>
    </source>
</evidence>
<dbReference type="Pfam" id="PF01079">
    <property type="entry name" value="Hint"/>
    <property type="match status" value="1"/>
</dbReference>
<feature type="binding site" evidence="19">
    <location>
        <position position="185"/>
    </location>
    <ligand>
        <name>Ca(2+)</name>
        <dbReference type="ChEBI" id="CHEBI:29108"/>
        <label>1</label>
    </ligand>
</feature>
<keyword evidence="8 20" id="KW-0732">Signal</keyword>
<keyword evidence="10 20" id="KW-0068">Autocatalytic cleavage</keyword>
<feature type="non-terminal residue" evidence="24">
    <location>
        <position position="1"/>
    </location>
</feature>
<dbReference type="GO" id="GO:0007224">
    <property type="term" value="P:smoothened signaling pathway"/>
    <property type="evidence" value="ECO:0007669"/>
    <property type="project" value="TreeGrafter"/>
</dbReference>
<feature type="binding site" evidence="19">
    <location>
        <position position="186"/>
    </location>
    <ligand>
        <name>Ca(2+)</name>
        <dbReference type="ChEBI" id="CHEBI:29108"/>
        <label>2</label>
    </ligand>
</feature>
<dbReference type="GO" id="GO:0007267">
    <property type="term" value="P:cell-cell signaling"/>
    <property type="evidence" value="ECO:0007669"/>
    <property type="project" value="InterPro"/>
</dbReference>
<comment type="function">
    <molecule>Protein hedgehog</molecule>
    <text evidence="20">The C-terminal part of the hedgehog protein precursor displays an autoproteolysis activity that results in the cleavage of the full-length protein into two parts (N-product and C-product). In addition, the C-terminal part displays a cholesterol transferase activity that results by the covalent attachment of a cholesterol moiety to the C-terminal of the newly generated N-product.</text>
</comment>
<feature type="binding site" evidence="19">
    <location>
        <position position="242"/>
    </location>
    <ligand>
        <name>Zn(2+)</name>
        <dbReference type="ChEBI" id="CHEBI:29105"/>
    </ligand>
</feature>
<dbReference type="InterPro" id="IPR009045">
    <property type="entry name" value="Zn_M74/Hedgehog-like"/>
</dbReference>
<dbReference type="PANTHER" id="PTHR11889">
    <property type="entry name" value="HEDGEHOG"/>
    <property type="match status" value="1"/>
</dbReference>
<evidence type="ECO:0000256" key="15">
    <source>
        <dbReference type="ARBA" id="ARBA00023301"/>
    </source>
</evidence>
<evidence type="ECO:0000313" key="24">
    <source>
        <dbReference type="EMBL" id="RWS09299.1"/>
    </source>
</evidence>
<dbReference type="InterPro" id="IPR001657">
    <property type="entry name" value="Hedgehog"/>
</dbReference>